<dbReference type="AlphaFoldDB" id="A0A0W8FEJ3"/>
<feature type="transmembrane region" description="Helical" evidence="1">
    <location>
        <begin position="243"/>
        <end position="267"/>
    </location>
</feature>
<keyword evidence="1" id="KW-1133">Transmembrane helix</keyword>
<accession>A0A0W8FEJ3</accession>
<name>A0A0W8FEJ3_9ZZZZ</name>
<protein>
    <submittedName>
        <fullName evidence="2">Uncharacterized protein</fullName>
    </submittedName>
</protein>
<organism evidence="2">
    <name type="scientific">hydrocarbon metagenome</name>
    <dbReference type="NCBI Taxonomy" id="938273"/>
    <lineage>
        <taxon>unclassified sequences</taxon>
        <taxon>metagenomes</taxon>
        <taxon>ecological metagenomes</taxon>
    </lineage>
</organism>
<comment type="caution">
    <text evidence="2">The sequence shown here is derived from an EMBL/GenBank/DDBJ whole genome shotgun (WGS) entry which is preliminary data.</text>
</comment>
<feature type="transmembrane region" description="Helical" evidence="1">
    <location>
        <begin position="279"/>
        <end position="308"/>
    </location>
</feature>
<keyword evidence="1" id="KW-0472">Membrane</keyword>
<dbReference type="EMBL" id="LNQE01001307">
    <property type="protein sequence ID" value="KUG19274.1"/>
    <property type="molecule type" value="Genomic_DNA"/>
</dbReference>
<keyword evidence="1" id="KW-0812">Transmembrane</keyword>
<proteinExistence type="predicted"/>
<feature type="transmembrane region" description="Helical" evidence="1">
    <location>
        <begin position="204"/>
        <end position="223"/>
    </location>
</feature>
<feature type="transmembrane region" description="Helical" evidence="1">
    <location>
        <begin position="178"/>
        <end position="197"/>
    </location>
</feature>
<evidence type="ECO:0000256" key="1">
    <source>
        <dbReference type="SAM" id="Phobius"/>
    </source>
</evidence>
<gene>
    <name evidence="2" type="ORF">ASZ90_011016</name>
</gene>
<sequence>MASGHVPVIAEGHNDPDAALVIDDPLKSWVFYAVLPDGGSVQYYRFRMDEGDRIRLMLQVPERGGIAPDIALIGPGIETSGNPPGFVRVPEAAGTLIASGTPPDRPSYEPFTPAAYYELVDIDIAAEEAGEYVVAVYDPDEGGRYALAVGYEEAFDLDEWLLIPIVVIGVRLWEGQSLPYILSPLIAALIIGIGLIFLRQRQQLVALTPFSIIGALAGLFYIGGGGMTLMQMATVLAEAPLQGSVIVTFLLALIPIVLGIAILRIALRRRAPEGMRDRIKIALLGAAGLVVWAGLLVGPALALLAAVLPYSPGH</sequence>
<evidence type="ECO:0000313" key="2">
    <source>
        <dbReference type="EMBL" id="KUG19274.1"/>
    </source>
</evidence>
<reference evidence="2" key="1">
    <citation type="journal article" date="2015" name="Proc. Natl. Acad. Sci. U.S.A.">
        <title>Networks of energetic and metabolic interactions define dynamics in microbial communities.</title>
        <authorList>
            <person name="Embree M."/>
            <person name="Liu J.K."/>
            <person name="Al-Bassam M.M."/>
            <person name="Zengler K."/>
        </authorList>
    </citation>
    <scope>NUCLEOTIDE SEQUENCE</scope>
</reference>